<dbReference type="Proteomes" id="UP000325440">
    <property type="component" value="Unassembled WGS sequence"/>
</dbReference>
<sequence length="273" mass="29804">MAEFVFCRHIFVIQLIFVAVGILTVEVDSNFLEDMASSAGSLIRTVSKAPSMILDGTQSLTTSAARALRQIKPVKPFVDVAAGSVTGVLGTASRILGKSVTEPPKVMFLYKRPIEKYGTSPVYRNAVNAVLGLALANIVYHNSEVQGNRVKKPEATPVLAKLEQRLLTLGVPKCDIDDIVKVLGCNGKIDAPKEIIPKVMGILKTPYGGYNKNGPIQEIRWIARHPKGFYELSDLEKTDYNLKVKGKYSNCAVLQLPDFFKSTNKKAGSPKNP</sequence>
<evidence type="ECO:0000313" key="1">
    <source>
        <dbReference type="EMBL" id="VVC37525.1"/>
    </source>
</evidence>
<evidence type="ECO:0000313" key="2">
    <source>
        <dbReference type="Proteomes" id="UP000325440"/>
    </source>
</evidence>
<accession>A0A5E4N4M6</accession>
<reference evidence="1 2" key="1">
    <citation type="submission" date="2019-08" db="EMBL/GenBank/DDBJ databases">
        <authorList>
            <person name="Alioto T."/>
            <person name="Alioto T."/>
            <person name="Gomez Garrido J."/>
        </authorList>
    </citation>
    <scope>NUCLEOTIDE SEQUENCE [LARGE SCALE GENOMIC DNA]</scope>
</reference>
<dbReference type="OrthoDB" id="6606119at2759"/>
<proteinExistence type="predicted"/>
<dbReference type="EMBL" id="CABPRJ010001448">
    <property type="protein sequence ID" value="VVC37525.1"/>
    <property type="molecule type" value="Genomic_DNA"/>
</dbReference>
<organism evidence="1 2">
    <name type="scientific">Cinara cedri</name>
    <dbReference type="NCBI Taxonomy" id="506608"/>
    <lineage>
        <taxon>Eukaryota</taxon>
        <taxon>Metazoa</taxon>
        <taxon>Ecdysozoa</taxon>
        <taxon>Arthropoda</taxon>
        <taxon>Hexapoda</taxon>
        <taxon>Insecta</taxon>
        <taxon>Pterygota</taxon>
        <taxon>Neoptera</taxon>
        <taxon>Paraneoptera</taxon>
        <taxon>Hemiptera</taxon>
        <taxon>Sternorrhyncha</taxon>
        <taxon>Aphidomorpha</taxon>
        <taxon>Aphidoidea</taxon>
        <taxon>Aphididae</taxon>
        <taxon>Lachninae</taxon>
        <taxon>Cinara</taxon>
    </lineage>
</organism>
<dbReference type="AlphaFoldDB" id="A0A5E4N4M6"/>
<name>A0A5E4N4M6_9HEMI</name>
<keyword evidence="2" id="KW-1185">Reference proteome</keyword>
<gene>
    <name evidence="1" type="ORF">CINCED_3A016363</name>
</gene>
<protein>
    <submittedName>
        <fullName evidence="1">Uncharacterized protein</fullName>
    </submittedName>
</protein>